<dbReference type="Proteomes" id="UP001066276">
    <property type="component" value="Chromosome 4_2"/>
</dbReference>
<accession>A0AAV7SFC4</accession>
<keyword evidence="2" id="KW-1185">Reference proteome</keyword>
<proteinExistence type="predicted"/>
<sequence>MEHTRKAGLQTGSLRGAQGDYGYSILQLRGFARCMKGGILMMKTRTQAQDTARFGVPSSVPDGDTYAAMEKAPCDLKESLCLDEQDSVV</sequence>
<name>A0AAV7SFC4_PLEWA</name>
<dbReference type="EMBL" id="JANPWB010000008">
    <property type="protein sequence ID" value="KAJ1162892.1"/>
    <property type="molecule type" value="Genomic_DNA"/>
</dbReference>
<evidence type="ECO:0000313" key="2">
    <source>
        <dbReference type="Proteomes" id="UP001066276"/>
    </source>
</evidence>
<protein>
    <submittedName>
        <fullName evidence="1">Uncharacterized protein</fullName>
    </submittedName>
</protein>
<reference evidence="1" key="1">
    <citation type="journal article" date="2022" name="bioRxiv">
        <title>Sequencing and chromosome-scale assembly of the giantPleurodeles waltlgenome.</title>
        <authorList>
            <person name="Brown T."/>
            <person name="Elewa A."/>
            <person name="Iarovenko S."/>
            <person name="Subramanian E."/>
            <person name="Araus A.J."/>
            <person name="Petzold A."/>
            <person name="Susuki M."/>
            <person name="Suzuki K.-i.T."/>
            <person name="Hayashi T."/>
            <person name="Toyoda A."/>
            <person name="Oliveira C."/>
            <person name="Osipova E."/>
            <person name="Leigh N.D."/>
            <person name="Simon A."/>
            <person name="Yun M.H."/>
        </authorList>
    </citation>
    <scope>NUCLEOTIDE SEQUENCE</scope>
    <source>
        <strain evidence="1">20211129_DDA</strain>
        <tissue evidence="1">Liver</tissue>
    </source>
</reference>
<gene>
    <name evidence="1" type="ORF">NDU88_003356</name>
</gene>
<dbReference type="AlphaFoldDB" id="A0AAV7SFC4"/>
<evidence type="ECO:0000313" key="1">
    <source>
        <dbReference type="EMBL" id="KAJ1162892.1"/>
    </source>
</evidence>
<comment type="caution">
    <text evidence="1">The sequence shown here is derived from an EMBL/GenBank/DDBJ whole genome shotgun (WGS) entry which is preliminary data.</text>
</comment>
<organism evidence="1 2">
    <name type="scientific">Pleurodeles waltl</name>
    <name type="common">Iberian ribbed newt</name>
    <dbReference type="NCBI Taxonomy" id="8319"/>
    <lineage>
        <taxon>Eukaryota</taxon>
        <taxon>Metazoa</taxon>
        <taxon>Chordata</taxon>
        <taxon>Craniata</taxon>
        <taxon>Vertebrata</taxon>
        <taxon>Euteleostomi</taxon>
        <taxon>Amphibia</taxon>
        <taxon>Batrachia</taxon>
        <taxon>Caudata</taxon>
        <taxon>Salamandroidea</taxon>
        <taxon>Salamandridae</taxon>
        <taxon>Pleurodelinae</taxon>
        <taxon>Pleurodeles</taxon>
    </lineage>
</organism>